<evidence type="ECO:0000259" key="2">
    <source>
        <dbReference type="PROSITE" id="PS50234"/>
    </source>
</evidence>
<protein>
    <recommendedName>
        <fullName evidence="2">VWFA domain-containing protein</fullName>
    </recommendedName>
</protein>
<evidence type="ECO:0000313" key="3">
    <source>
        <dbReference type="EMBL" id="BDS06152.1"/>
    </source>
</evidence>
<feature type="chain" id="PRO_5043344564" description="VWFA domain-containing protein" evidence="1">
    <location>
        <begin position="19"/>
        <end position="674"/>
    </location>
</feature>
<dbReference type="Pfam" id="PF00092">
    <property type="entry name" value="VWA"/>
    <property type="match status" value="1"/>
</dbReference>
<dbReference type="SUPFAM" id="SSF53300">
    <property type="entry name" value="vWA-like"/>
    <property type="match status" value="1"/>
</dbReference>
<reference evidence="3" key="1">
    <citation type="submission" date="2024-07" db="EMBL/GenBank/DDBJ databases">
        <title>Complete genome sequence of Verrucomicrobiaceae bacterium NT6N.</title>
        <authorList>
            <person name="Huang C."/>
            <person name="Takami H."/>
            <person name="Hamasaki K."/>
        </authorList>
    </citation>
    <scope>NUCLEOTIDE SEQUENCE</scope>
    <source>
        <strain evidence="3">NT6N</strain>
    </source>
</reference>
<name>A0AAT9FJM7_9BACT</name>
<dbReference type="EMBL" id="AP026866">
    <property type="protein sequence ID" value="BDS06152.1"/>
    <property type="molecule type" value="Genomic_DNA"/>
</dbReference>
<dbReference type="Gene3D" id="3.40.50.410">
    <property type="entry name" value="von Willebrand factor, type A domain"/>
    <property type="match status" value="1"/>
</dbReference>
<dbReference type="InterPro" id="IPR002035">
    <property type="entry name" value="VWF_A"/>
</dbReference>
<organism evidence="3">
    <name type="scientific">Oceaniferula spumae</name>
    <dbReference type="NCBI Taxonomy" id="2979115"/>
    <lineage>
        <taxon>Bacteria</taxon>
        <taxon>Pseudomonadati</taxon>
        <taxon>Verrucomicrobiota</taxon>
        <taxon>Verrucomicrobiia</taxon>
        <taxon>Verrucomicrobiales</taxon>
        <taxon>Verrucomicrobiaceae</taxon>
        <taxon>Oceaniferula</taxon>
    </lineage>
</organism>
<evidence type="ECO:0000256" key="1">
    <source>
        <dbReference type="SAM" id="SignalP"/>
    </source>
</evidence>
<dbReference type="AlphaFoldDB" id="A0AAT9FJM7"/>
<dbReference type="PROSITE" id="PS50234">
    <property type="entry name" value="VWFA"/>
    <property type="match status" value="1"/>
</dbReference>
<keyword evidence="1" id="KW-0732">Signal</keyword>
<sequence>MKKNIYALLSTLMFSAVAVSDLGAQDENKSSTQSEKSDPSYAIIVLDASGSMWGQVNGEAKIVIARRVIRNLVSKLPDNVHLGLVAYGHRKKGDCADIQLLIEPGKVDSAKFVKVVNNLTPKGMTPLTSAIEFAAENLAFKEQKASVILVSDGKETCDRDPCEAAKKLEKLGVDFTAHVVAFDLTEEDAKSIACIAKETGGSFLTANDAGTLGDALQMAIDQVDEKEEPEVKLDPSTVKAPAKVPAGSVFKVEWTGPNNKGDYITVVPKDLKDGSYQNYSYTVKGSPLDLTAIMKVGPAEVRYMAAKGSKVLGRTDIEITPVQATLKAVDECVAGAMVSVEWTGPNNKGDFLTIVPKDAKDGKYLRYAYTSDGSTLNIPAPPEPGDCEIRYMSGQKYKVLGRVDIKMNKAETTLKAVAKCTVGNAVTVEWTGPNNKGDYITIVPKDAPDGKHLNYSYTTKGSPTTVVAPVDPGECEIRYMSAQKSKVFARLPITVEPAKVILKAHDQAVAGSMVLIDWSGPANKRDYITIVPKDAEDGKFLRYNYIDKGSPMKVMAPITDGMCEIRYMSASRGRVYARRDIMINAAKITIEAPKQGVAGEKITLKWTGPDNHMDFITIVPANTPEKKYKKYIYTSKKSPQPFMLPDEAGEYEIRYLAGQTRETLHRVPIKVVSE</sequence>
<feature type="domain" description="VWFA" evidence="2">
    <location>
        <begin position="41"/>
        <end position="223"/>
    </location>
</feature>
<dbReference type="KEGG" id="osu:NT6N_11920"/>
<accession>A0AAT9FJM7</accession>
<feature type="signal peptide" evidence="1">
    <location>
        <begin position="1"/>
        <end position="18"/>
    </location>
</feature>
<proteinExistence type="predicted"/>
<dbReference type="SMART" id="SM00327">
    <property type="entry name" value="VWA"/>
    <property type="match status" value="1"/>
</dbReference>
<dbReference type="InterPro" id="IPR036465">
    <property type="entry name" value="vWFA_dom_sf"/>
</dbReference>
<gene>
    <name evidence="3" type="ORF">NT6N_11920</name>
</gene>